<keyword evidence="4" id="KW-1185">Reference proteome</keyword>
<organism evidence="2 5">
    <name type="scientific">Plasmodium ovale</name>
    <name type="common">malaria parasite P. ovale</name>
    <dbReference type="NCBI Taxonomy" id="36330"/>
    <lineage>
        <taxon>Eukaryota</taxon>
        <taxon>Sar</taxon>
        <taxon>Alveolata</taxon>
        <taxon>Apicomplexa</taxon>
        <taxon>Aconoidasida</taxon>
        <taxon>Haemosporida</taxon>
        <taxon>Plasmodiidae</taxon>
        <taxon>Plasmodium</taxon>
        <taxon>Plasmodium (Plasmodium)</taxon>
    </lineage>
</organism>
<sequence length="74" mass="8931">MEENDATKETSKMIKFKRSLSMSLYFIGISTLSWFICTTKRRKEWADIMLDYVHHKRCSFLSNSWETFLKRLKS</sequence>
<dbReference type="EMBL" id="LT594516">
    <property type="protein sequence ID" value="SBT78446.1"/>
    <property type="molecule type" value="Genomic_DNA"/>
</dbReference>
<name>A0A1C3KWB1_PLAOA</name>
<feature type="transmembrane region" description="Helical" evidence="1">
    <location>
        <begin position="20"/>
        <end position="37"/>
    </location>
</feature>
<keyword evidence="1" id="KW-0472">Membrane</keyword>
<dbReference type="EMBL" id="LT594593">
    <property type="protein sequence ID" value="SCP05794.1"/>
    <property type="molecule type" value="Genomic_DNA"/>
</dbReference>
<proteinExistence type="predicted"/>
<reference evidence="4 5" key="1">
    <citation type="submission" date="2016-06" db="EMBL/GenBank/DDBJ databases">
        <authorList>
            <consortium name="Pathogen Informatics"/>
        </authorList>
    </citation>
    <scope>NUCLEOTIDE SEQUENCE [LARGE SCALE GENOMIC DNA]</scope>
    <source>
        <strain evidence="3">PocGH01</strain>
        <strain evidence="2">PowCR01</strain>
    </source>
</reference>
<evidence type="ECO:0000256" key="1">
    <source>
        <dbReference type="SAM" id="Phobius"/>
    </source>
</evidence>
<dbReference type="Proteomes" id="UP000242942">
    <property type="component" value="Chromosome 12"/>
</dbReference>
<evidence type="ECO:0000313" key="2">
    <source>
        <dbReference type="EMBL" id="SBT78446.1"/>
    </source>
</evidence>
<accession>A0A1C3KWB1</accession>
<gene>
    <name evidence="2" type="primary">PowCR01_120060600</name>
    <name evidence="3" type="synonym">PocGH01_12066000</name>
    <name evidence="3" type="ORF">POCGH01_12066000</name>
    <name evidence="2" type="ORF">POWCR01_120060600</name>
</gene>
<evidence type="ECO:0000313" key="3">
    <source>
        <dbReference type="EMBL" id="SCP05794.1"/>
    </source>
</evidence>
<evidence type="ECO:0000313" key="5">
    <source>
        <dbReference type="Proteomes" id="UP000243200"/>
    </source>
</evidence>
<keyword evidence="1" id="KW-0812">Transmembrane</keyword>
<protein>
    <submittedName>
        <fullName evidence="2">Uncharacterized protein</fullName>
    </submittedName>
</protein>
<keyword evidence="1" id="KW-1133">Transmembrane helix</keyword>
<accession>A0A2Y9US65</accession>
<accession>A0A1D3TLE7</accession>
<dbReference type="AlphaFoldDB" id="A0A1C3KWB1"/>
<dbReference type="VEuPathDB" id="PlasmoDB:POWCR01_120060600"/>
<dbReference type="VEuPathDB" id="PlasmoDB:PocGH01_12066000"/>
<dbReference type="OrthoDB" id="368515at2759"/>
<evidence type="ECO:0000313" key="4">
    <source>
        <dbReference type="Proteomes" id="UP000242942"/>
    </source>
</evidence>
<dbReference type="Proteomes" id="UP000243200">
    <property type="component" value="Chromosome 12"/>
</dbReference>